<dbReference type="Pfam" id="PF10627">
    <property type="entry name" value="CsgE"/>
    <property type="match status" value="1"/>
</dbReference>
<dbReference type="InterPro" id="IPR053722">
    <property type="entry name" value="Curli_assembly_CsgC/AgfC"/>
</dbReference>
<keyword evidence="6" id="KW-1185">Reference proteome</keyword>
<evidence type="ECO:0000256" key="2">
    <source>
        <dbReference type="ARBA" id="ARBA00014024"/>
    </source>
</evidence>
<comment type="function">
    <text evidence="1">May be involved in the biogenesis of curli organelles.</text>
</comment>
<organism evidence="5 6">
    <name type="scientific">Salegentibacter holothuriorum</name>
    <dbReference type="NCBI Taxonomy" id="241145"/>
    <lineage>
        <taxon>Bacteria</taxon>
        <taxon>Pseudomonadati</taxon>
        <taxon>Bacteroidota</taxon>
        <taxon>Flavobacteriia</taxon>
        <taxon>Flavobacteriales</taxon>
        <taxon>Flavobacteriaceae</taxon>
        <taxon>Salegentibacter</taxon>
    </lineage>
</organism>
<feature type="chain" id="PRO_5013001767" description="Curli production assembly/transport component CsgE" evidence="4">
    <location>
        <begin position="28"/>
        <end position="253"/>
    </location>
</feature>
<protein>
    <recommendedName>
        <fullName evidence="2">Curli production assembly/transport component CsgE</fullName>
    </recommendedName>
</protein>
<reference evidence="6" key="1">
    <citation type="submission" date="2017-02" db="EMBL/GenBank/DDBJ databases">
        <authorList>
            <person name="Varghese N."/>
            <person name="Submissions S."/>
        </authorList>
    </citation>
    <scope>NUCLEOTIDE SEQUENCE [LARGE SCALE GENOMIC DNA]</scope>
    <source>
        <strain evidence="6">DSM 23405</strain>
    </source>
</reference>
<evidence type="ECO:0000256" key="4">
    <source>
        <dbReference type="SAM" id="SignalP"/>
    </source>
</evidence>
<dbReference type="InterPro" id="IPR018900">
    <property type="entry name" value="Curli_CsgE"/>
</dbReference>
<dbReference type="Gene3D" id="2.60.40.2420">
    <property type="match status" value="1"/>
</dbReference>
<dbReference type="AlphaFoldDB" id="A0A1T5D1T6"/>
<dbReference type="EMBL" id="FUYY01000004">
    <property type="protein sequence ID" value="SKB65551.1"/>
    <property type="molecule type" value="Genomic_DNA"/>
</dbReference>
<evidence type="ECO:0000313" key="5">
    <source>
        <dbReference type="EMBL" id="SKB65551.1"/>
    </source>
</evidence>
<dbReference type="OrthoDB" id="1524955at2"/>
<accession>A0A1T5D1T6</accession>
<proteinExistence type="predicted"/>
<dbReference type="NCBIfam" id="NF041112">
    <property type="entry name" value="chap_CsgH_alph"/>
    <property type="match status" value="1"/>
</dbReference>
<evidence type="ECO:0000313" key="6">
    <source>
        <dbReference type="Proteomes" id="UP000190230"/>
    </source>
</evidence>
<dbReference type="Proteomes" id="UP000190230">
    <property type="component" value="Unassembled WGS sequence"/>
</dbReference>
<evidence type="ECO:0000256" key="1">
    <source>
        <dbReference type="ARBA" id="ARBA00003989"/>
    </source>
</evidence>
<name>A0A1T5D1T6_9FLAO</name>
<dbReference type="InterPro" id="IPR047726">
    <property type="entry name" value="CsgH_dom"/>
</dbReference>
<feature type="signal peptide" evidence="4">
    <location>
        <begin position="1"/>
        <end position="27"/>
    </location>
</feature>
<keyword evidence="3 4" id="KW-0732">Signal</keyword>
<sequence>MISLKKIICRSLKFLILLHLFTVSAEAQNFNSEVEASIRINDSKDNLLEITGISKNLTEATYSLHYELSIITSSGNNNSSKNSQTGRFPLEPFETRELSSTTVSINSKQRTIVLLMIYDEDDEVMGTSRMVFDEKTQKKEEKQFSYENKNEGIELTSMVIQSTKTKPGKDFYDFFYQQYSLNPVKGNKMIKIEEMISFGRTTKVMVKVDDRVVYEFFARPKLDYLKEQAISALKQVNRYMEYLKNRSEKISQY</sequence>
<evidence type="ECO:0000256" key="3">
    <source>
        <dbReference type="ARBA" id="ARBA00022729"/>
    </source>
</evidence>
<gene>
    <name evidence="5" type="ORF">SAMN05660776_2315</name>
</gene>
<dbReference type="STRING" id="241145.SAMN05660776_2315"/>